<feature type="domain" description="Heterokaryon incompatibility" evidence="1">
    <location>
        <begin position="71"/>
        <end position="237"/>
    </location>
</feature>
<gene>
    <name evidence="2" type="ORF">QBC47DRAFT_338289</name>
</gene>
<dbReference type="EMBL" id="MU839828">
    <property type="protein sequence ID" value="KAK1759838.1"/>
    <property type="molecule type" value="Genomic_DNA"/>
</dbReference>
<comment type="caution">
    <text evidence="2">The sequence shown here is derived from an EMBL/GenBank/DDBJ whole genome shotgun (WGS) entry which is preliminary data.</text>
</comment>
<protein>
    <submittedName>
        <fullName evidence="2">Heterokaryon incompatibility protein-domain-containing protein</fullName>
    </submittedName>
</protein>
<evidence type="ECO:0000313" key="2">
    <source>
        <dbReference type="EMBL" id="KAK1759838.1"/>
    </source>
</evidence>
<evidence type="ECO:0000313" key="3">
    <source>
        <dbReference type="Proteomes" id="UP001239445"/>
    </source>
</evidence>
<dbReference type="AlphaFoldDB" id="A0AAJ0FDZ4"/>
<dbReference type="Pfam" id="PF06985">
    <property type="entry name" value="HET"/>
    <property type="match status" value="1"/>
</dbReference>
<accession>A0AAJ0FDZ4</accession>
<evidence type="ECO:0000259" key="1">
    <source>
        <dbReference type="Pfam" id="PF06985"/>
    </source>
</evidence>
<dbReference type="PANTHER" id="PTHR33112">
    <property type="entry name" value="DOMAIN PROTEIN, PUTATIVE-RELATED"/>
    <property type="match status" value="1"/>
</dbReference>
<feature type="non-terminal residue" evidence="2">
    <location>
        <position position="411"/>
    </location>
</feature>
<sequence length="411" mass="45371">MIDKAKSWLLQCLEHHQCGAPLPFFDNAGNGLPTRLLDVSTRPDTPSSHIRLVNSNDISSSGQGDDEPLVYFALSHCWGPEGIPGAGKTTLSSLPQRQTAIDIDTLPLNFQHAIRITRDFGADYLWIDALCIIQDSVKDWLEEGARMGAVYSNACLTLAAASSGKAADGFLGHGPVSTPRKHIPLRLDTTGLQEPELGPVDVLLYSHRSLSVFEPKFLDKLKRGTHLLAQRAWCLQENVMSGRVLHFVAGGELVWECREGLRNEFLDFSYGDEIWSAIVPKIASLRPACVQLGHMLTGELDALDLWYNHVVPDFTSRSITFDSDRLAAVGSIARAVAWKCGWTGEDYIAGAWSKDLGRSLAWKMAEFNAYDKHKCGNTTQNTTGSSQAKSTEWRNPSWSWVSARAPVVFEM</sequence>
<dbReference type="Proteomes" id="UP001239445">
    <property type="component" value="Unassembled WGS sequence"/>
</dbReference>
<dbReference type="PANTHER" id="PTHR33112:SF16">
    <property type="entry name" value="HETEROKARYON INCOMPATIBILITY DOMAIN-CONTAINING PROTEIN"/>
    <property type="match status" value="1"/>
</dbReference>
<reference evidence="2" key="1">
    <citation type="submission" date="2023-06" db="EMBL/GenBank/DDBJ databases">
        <title>Genome-scale phylogeny and comparative genomics of the fungal order Sordariales.</title>
        <authorList>
            <consortium name="Lawrence Berkeley National Laboratory"/>
            <person name="Hensen N."/>
            <person name="Bonometti L."/>
            <person name="Westerberg I."/>
            <person name="Brannstrom I.O."/>
            <person name="Guillou S."/>
            <person name="Cros-Aarteil S."/>
            <person name="Calhoun S."/>
            <person name="Haridas S."/>
            <person name="Kuo A."/>
            <person name="Mondo S."/>
            <person name="Pangilinan J."/>
            <person name="Riley R."/>
            <person name="Labutti K."/>
            <person name="Andreopoulos B."/>
            <person name="Lipzen A."/>
            <person name="Chen C."/>
            <person name="Yanf M."/>
            <person name="Daum C."/>
            <person name="Ng V."/>
            <person name="Clum A."/>
            <person name="Steindorff A."/>
            <person name="Ohm R."/>
            <person name="Martin F."/>
            <person name="Silar P."/>
            <person name="Natvig D."/>
            <person name="Lalanne C."/>
            <person name="Gautier V."/>
            <person name="Ament-Velasquez S.L."/>
            <person name="Kruys A."/>
            <person name="Hutchinson M.I."/>
            <person name="Powell A.J."/>
            <person name="Barry K."/>
            <person name="Miller A.N."/>
            <person name="Grigoriev I.V."/>
            <person name="Debuchy R."/>
            <person name="Gladieux P."/>
            <person name="Thoren M.H."/>
            <person name="Johannesson H."/>
        </authorList>
    </citation>
    <scope>NUCLEOTIDE SEQUENCE</scope>
    <source>
        <strain evidence="2">PSN4</strain>
    </source>
</reference>
<proteinExistence type="predicted"/>
<name>A0AAJ0FDZ4_9PEZI</name>
<keyword evidence="3" id="KW-1185">Reference proteome</keyword>
<organism evidence="2 3">
    <name type="scientific">Echria macrotheca</name>
    <dbReference type="NCBI Taxonomy" id="438768"/>
    <lineage>
        <taxon>Eukaryota</taxon>
        <taxon>Fungi</taxon>
        <taxon>Dikarya</taxon>
        <taxon>Ascomycota</taxon>
        <taxon>Pezizomycotina</taxon>
        <taxon>Sordariomycetes</taxon>
        <taxon>Sordariomycetidae</taxon>
        <taxon>Sordariales</taxon>
        <taxon>Schizotheciaceae</taxon>
        <taxon>Echria</taxon>
    </lineage>
</organism>
<dbReference type="InterPro" id="IPR010730">
    <property type="entry name" value="HET"/>
</dbReference>